<reference evidence="3" key="3">
    <citation type="submission" date="2021-02" db="UniProtKB">
        <authorList>
            <consortium name="EnsemblMetazoa"/>
        </authorList>
    </citation>
    <scope>IDENTIFICATION</scope>
    <source>
        <strain evidence="3">USDA</strain>
    </source>
</reference>
<evidence type="ECO:0000313" key="2">
    <source>
        <dbReference type="EMBL" id="EEB15755.1"/>
    </source>
</evidence>
<feature type="transmembrane region" description="Helical" evidence="1">
    <location>
        <begin position="63"/>
        <end position="86"/>
    </location>
</feature>
<dbReference type="AlphaFoldDB" id="E0VQU9"/>
<name>E0VQU9_PEDHC</name>
<keyword evidence="4" id="KW-1185">Reference proteome</keyword>
<keyword evidence="1" id="KW-0472">Membrane</keyword>
<accession>E0VQU9</accession>
<dbReference type="Proteomes" id="UP000009046">
    <property type="component" value="Unassembled WGS sequence"/>
</dbReference>
<protein>
    <submittedName>
        <fullName evidence="2 3">Uncharacterized protein</fullName>
    </submittedName>
</protein>
<dbReference type="RefSeq" id="XP_002428493.1">
    <property type="nucleotide sequence ID" value="XM_002428448.1"/>
</dbReference>
<dbReference type="InParanoid" id="E0VQU9"/>
<evidence type="ECO:0000256" key="1">
    <source>
        <dbReference type="SAM" id="Phobius"/>
    </source>
</evidence>
<dbReference type="VEuPathDB" id="VectorBase:PHUM387400"/>
<keyword evidence="1" id="KW-1133">Transmembrane helix</keyword>
<reference evidence="2" key="2">
    <citation type="submission" date="2007-04" db="EMBL/GenBank/DDBJ databases">
        <title>The genome of the human body louse.</title>
        <authorList>
            <consortium name="The Human Body Louse Genome Consortium"/>
            <person name="Kirkness E."/>
            <person name="Walenz B."/>
            <person name="Hass B."/>
            <person name="Bruggner R."/>
            <person name="Strausberg R."/>
        </authorList>
    </citation>
    <scope>NUCLEOTIDE SEQUENCE</scope>
    <source>
        <strain evidence="2">USDA</strain>
    </source>
</reference>
<dbReference type="EMBL" id="AAZO01004538">
    <property type="status" value="NOT_ANNOTATED_CDS"/>
    <property type="molecule type" value="Genomic_DNA"/>
</dbReference>
<gene>
    <name evidence="3" type="primary">8237586</name>
    <name evidence="2" type="ORF">Phum_PHUM387400</name>
</gene>
<sequence>MSNNKEILELLRGSFDSNSESDAGEVVFPAVRKKRFRRRHKNNHSVQNEETSTIDCPCRIRTIILIFICIILICWLVILTWLTLMLHGEINRLSSHVAKESIRLKDVIKIFNH</sequence>
<keyword evidence="1" id="KW-0812">Transmembrane</keyword>
<dbReference type="CTD" id="8237586"/>
<reference evidence="2" key="1">
    <citation type="submission" date="2007-04" db="EMBL/GenBank/DDBJ databases">
        <title>Annotation of Pediculus humanus corporis strain USDA.</title>
        <authorList>
            <person name="Kirkness E."/>
            <person name="Hannick L."/>
            <person name="Hass B."/>
            <person name="Bruggner R."/>
            <person name="Lawson D."/>
            <person name="Bidwell S."/>
            <person name="Joardar V."/>
            <person name="Caler E."/>
            <person name="Walenz B."/>
            <person name="Inman J."/>
            <person name="Schobel S."/>
            <person name="Galinsky K."/>
            <person name="Amedeo P."/>
            <person name="Strausberg R."/>
        </authorList>
    </citation>
    <scope>NUCLEOTIDE SEQUENCE</scope>
    <source>
        <strain evidence="2">USDA</strain>
    </source>
</reference>
<proteinExistence type="predicted"/>
<dbReference type="EnsemblMetazoa" id="PHUM387400-RA">
    <property type="protein sequence ID" value="PHUM387400-PA"/>
    <property type="gene ID" value="PHUM387400"/>
</dbReference>
<dbReference type="HOGENOM" id="CLU_2136438_0_0_1"/>
<evidence type="ECO:0000313" key="3">
    <source>
        <dbReference type="EnsemblMetazoa" id="PHUM387400-PA"/>
    </source>
</evidence>
<evidence type="ECO:0000313" key="4">
    <source>
        <dbReference type="Proteomes" id="UP000009046"/>
    </source>
</evidence>
<dbReference type="EMBL" id="DS235442">
    <property type="protein sequence ID" value="EEB15755.1"/>
    <property type="molecule type" value="Genomic_DNA"/>
</dbReference>
<organism>
    <name type="scientific">Pediculus humanus subsp. corporis</name>
    <name type="common">Body louse</name>
    <dbReference type="NCBI Taxonomy" id="121224"/>
    <lineage>
        <taxon>Eukaryota</taxon>
        <taxon>Metazoa</taxon>
        <taxon>Ecdysozoa</taxon>
        <taxon>Arthropoda</taxon>
        <taxon>Hexapoda</taxon>
        <taxon>Insecta</taxon>
        <taxon>Pterygota</taxon>
        <taxon>Neoptera</taxon>
        <taxon>Paraneoptera</taxon>
        <taxon>Psocodea</taxon>
        <taxon>Troctomorpha</taxon>
        <taxon>Phthiraptera</taxon>
        <taxon>Anoplura</taxon>
        <taxon>Pediculidae</taxon>
        <taxon>Pediculus</taxon>
    </lineage>
</organism>
<dbReference type="KEGG" id="phu:Phum_PHUM387400"/>
<dbReference type="GeneID" id="8237586"/>